<evidence type="ECO:0000256" key="2">
    <source>
        <dbReference type="ARBA" id="ARBA00022670"/>
    </source>
</evidence>
<dbReference type="SUPFAM" id="SSF54806">
    <property type="entry name" value="Alpha-lytic protease prodomain"/>
    <property type="match status" value="2"/>
</dbReference>
<dbReference type="STRING" id="402596.SAMN04489844_1451"/>
<keyword evidence="4" id="KW-0378">Hydrolase</keyword>
<dbReference type="PRINTS" id="PR00861">
    <property type="entry name" value="ALYTICPTASE"/>
</dbReference>
<accession>A0A1H4NTA7</accession>
<comment type="similarity">
    <text evidence="1">Belongs to the peptidase S1 family.</text>
</comment>
<dbReference type="InterPro" id="IPR043504">
    <property type="entry name" value="Peptidase_S1_PA_chymotrypsin"/>
</dbReference>
<sequence length="386" mass="38987">MSRSRIASATLGVATLAAAAIGLGSLMAPTASAAPDDPAPKVDRSAVSPGLVAAMKRDLGIDAGQVRARLAMEAKAPAVASSLEKKLGASYAGSWIAHGDTRLSVATTDRSEAAAIRRGGARAVVVRHSQAELTADRSALDERAGSAAGAIHSWYVDVATNSVVVTAAPGAKQVAKAFAARSGAESVRVVTSSEAPRTVADIRGGDEYVINNSALCSVGFAVNGGFVTAGHCGGVGATTTGFGQAQGTFEQSSFPGNDYAFVRTNGNWVSQPWVYNYAGQAVLVFGSQDAAVGSSICRSGRTSQWTCGTLQGRNETVNYSNGPVYGLSRMSACANPGDSGGSVISGNQAQGVTSGIAGGCGSSNPQTWFQPVNEILGAYGLSLTTG</sequence>
<evidence type="ECO:0000256" key="6">
    <source>
        <dbReference type="ARBA" id="ARBA00023145"/>
    </source>
</evidence>
<dbReference type="PIRSF" id="PIRSF001134">
    <property type="entry name" value="Streptogrisin"/>
    <property type="match status" value="1"/>
</dbReference>
<keyword evidence="14" id="KW-1185">Reference proteome</keyword>
<dbReference type="GO" id="GO:0006508">
    <property type="term" value="P:proteolysis"/>
    <property type="evidence" value="ECO:0007669"/>
    <property type="project" value="UniProtKB-KW"/>
</dbReference>
<protein>
    <submittedName>
        <fullName evidence="13">Streptogrisin C</fullName>
    </submittedName>
</protein>
<gene>
    <name evidence="13" type="ORF">SAMN04489844_1451</name>
</gene>
<dbReference type="OrthoDB" id="3744945at2"/>
<dbReference type="RefSeq" id="WP_090972451.1">
    <property type="nucleotide sequence ID" value="NZ_FNRT01000002.1"/>
</dbReference>
<dbReference type="Pfam" id="PF02983">
    <property type="entry name" value="Pro_Al_protease"/>
    <property type="match status" value="1"/>
</dbReference>
<dbReference type="InterPro" id="IPR037295">
    <property type="entry name" value="Alpha-lytic_protease_prodomain"/>
</dbReference>
<evidence type="ECO:0000256" key="3">
    <source>
        <dbReference type="ARBA" id="ARBA00022729"/>
    </source>
</evidence>
<evidence type="ECO:0000256" key="10">
    <source>
        <dbReference type="SAM" id="SignalP"/>
    </source>
</evidence>
<feature type="disulfide bond" evidence="9">
    <location>
        <begin position="297"/>
        <end position="307"/>
    </location>
</feature>
<evidence type="ECO:0000313" key="14">
    <source>
        <dbReference type="Proteomes" id="UP000198742"/>
    </source>
</evidence>
<dbReference type="InterPro" id="IPR004236">
    <property type="entry name" value="Pept_S1_alpha_lytic"/>
</dbReference>
<keyword evidence="7 9" id="KW-1015">Disulfide bond</keyword>
<evidence type="ECO:0000256" key="8">
    <source>
        <dbReference type="PIRSR" id="PIRSR001134-1"/>
    </source>
</evidence>
<keyword evidence="5" id="KW-0720">Serine protease</keyword>
<name>A0A1H4NTA7_9ACTN</name>
<feature type="signal peptide" evidence="10">
    <location>
        <begin position="1"/>
        <end position="33"/>
    </location>
</feature>
<dbReference type="GO" id="GO:0004252">
    <property type="term" value="F:serine-type endopeptidase activity"/>
    <property type="evidence" value="ECO:0007669"/>
    <property type="project" value="InterPro"/>
</dbReference>
<dbReference type="SUPFAM" id="SSF50494">
    <property type="entry name" value="Trypsin-like serine proteases"/>
    <property type="match status" value="1"/>
</dbReference>
<evidence type="ECO:0000259" key="11">
    <source>
        <dbReference type="Pfam" id="PF00089"/>
    </source>
</evidence>
<dbReference type="InterPro" id="IPR001254">
    <property type="entry name" value="Trypsin_dom"/>
</dbReference>
<feature type="disulfide bond" evidence="9">
    <location>
        <begin position="216"/>
        <end position="232"/>
    </location>
</feature>
<dbReference type="InterPro" id="IPR001316">
    <property type="entry name" value="Pept_S1A_streptogrisin"/>
</dbReference>
<feature type="active site" description="Charge relay system" evidence="8">
    <location>
        <position position="339"/>
    </location>
</feature>
<feature type="disulfide bond" evidence="9">
    <location>
        <begin position="333"/>
        <end position="360"/>
    </location>
</feature>
<evidence type="ECO:0000313" key="13">
    <source>
        <dbReference type="EMBL" id="SEB98463.1"/>
    </source>
</evidence>
<feature type="domain" description="Peptidase S1" evidence="11">
    <location>
        <begin position="215"/>
        <end position="375"/>
    </location>
</feature>
<dbReference type="CDD" id="cd21112">
    <property type="entry name" value="alphaLP-like"/>
    <property type="match status" value="1"/>
</dbReference>
<dbReference type="AlphaFoldDB" id="A0A1H4NTA7"/>
<dbReference type="Proteomes" id="UP000198742">
    <property type="component" value="Unassembled WGS sequence"/>
</dbReference>
<evidence type="ECO:0000256" key="4">
    <source>
        <dbReference type="ARBA" id="ARBA00022801"/>
    </source>
</evidence>
<reference evidence="14" key="1">
    <citation type="submission" date="2016-10" db="EMBL/GenBank/DDBJ databases">
        <authorList>
            <person name="Varghese N."/>
            <person name="Submissions S."/>
        </authorList>
    </citation>
    <scope>NUCLEOTIDE SEQUENCE [LARGE SCALE GENOMIC DNA]</scope>
    <source>
        <strain evidence="14">DSM 22017</strain>
    </source>
</reference>
<keyword evidence="2" id="KW-0645">Protease</keyword>
<evidence type="ECO:0000256" key="9">
    <source>
        <dbReference type="PIRSR" id="PIRSR001134-2"/>
    </source>
</evidence>
<evidence type="ECO:0000256" key="5">
    <source>
        <dbReference type="ARBA" id="ARBA00022825"/>
    </source>
</evidence>
<feature type="domain" description="Peptidase S1A alpha-lytic prodomain" evidence="12">
    <location>
        <begin position="128"/>
        <end position="184"/>
    </location>
</feature>
<feature type="active site" description="Charge relay system" evidence="8">
    <location>
        <position position="231"/>
    </location>
</feature>
<dbReference type="InterPro" id="IPR009003">
    <property type="entry name" value="Peptidase_S1_PA"/>
</dbReference>
<keyword evidence="6" id="KW-0865">Zymogen</keyword>
<organism evidence="13 14">
    <name type="scientific">Nocardioides exalbidus</name>
    <dbReference type="NCBI Taxonomy" id="402596"/>
    <lineage>
        <taxon>Bacteria</taxon>
        <taxon>Bacillati</taxon>
        <taxon>Actinomycetota</taxon>
        <taxon>Actinomycetes</taxon>
        <taxon>Propionibacteriales</taxon>
        <taxon>Nocardioidaceae</taxon>
        <taxon>Nocardioides</taxon>
    </lineage>
</organism>
<dbReference type="EMBL" id="FNRT01000002">
    <property type="protein sequence ID" value="SEB98463.1"/>
    <property type="molecule type" value="Genomic_DNA"/>
</dbReference>
<proteinExistence type="inferred from homology"/>
<feature type="chain" id="PRO_5011708270" evidence="10">
    <location>
        <begin position="34"/>
        <end position="386"/>
    </location>
</feature>
<dbReference type="InterPro" id="IPR035070">
    <property type="entry name" value="Streptogrisin_prodomain"/>
</dbReference>
<dbReference type="GO" id="GO:0005576">
    <property type="term" value="C:extracellular region"/>
    <property type="evidence" value="ECO:0007669"/>
    <property type="project" value="InterPro"/>
</dbReference>
<dbReference type="Gene3D" id="2.40.10.10">
    <property type="entry name" value="Trypsin-like serine proteases"/>
    <property type="match status" value="2"/>
</dbReference>
<evidence type="ECO:0000256" key="1">
    <source>
        <dbReference type="ARBA" id="ARBA00007664"/>
    </source>
</evidence>
<feature type="active site" description="Charge relay system" evidence="8">
    <location>
        <position position="258"/>
    </location>
</feature>
<dbReference type="Gene3D" id="3.30.300.50">
    <property type="match status" value="2"/>
</dbReference>
<keyword evidence="3 10" id="KW-0732">Signal</keyword>
<evidence type="ECO:0000259" key="12">
    <source>
        <dbReference type="Pfam" id="PF02983"/>
    </source>
</evidence>
<evidence type="ECO:0000256" key="7">
    <source>
        <dbReference type="ARBA" id="ARBA00023157"/>
    </source>
</evidence>
<dbReference type="Pfam" id="PF00089">
    <property type="entry name" value="Trypsin"/>
    <property type="match status" value="1"/>
</dbReference>